<dbReference type="EMBL" id="CP018632">
    <property type="protein sequence ID" value="ASJ70343.1"/>
    <property type="molecule type" value="Genomic_DNA"/>
</dbReference>
<dbReference type="KEGG" id="gai:IMCC3135_01105"/>
<evidence type="ECO:0000313" key="1">
    <source>
        <dbReference type="EMBL" id="ASJ70343.1"/>
    </source>
</evidence>
<dbReference type="Proteomes" id="UP000250079">
    <property type="component" value="Chromosome"/>
</dbReference>
<accession>A0A2Z2NGY9</accession>
<evidence type="ECO:0000313" key="2">
    <source>
        <dbReference type="Proteomes" id="UP000250079"/>
    </source>
</evidence>
<reference evidence="1 2" key="1">
    <citation type="submission" date="2016-12" db="EMBL/GenBank/DDBJ databases">
        <authorList>
            <person name="Song W.-J."/>
            <person name="Kurnit D.M."/>
        </authorList>
    </citation>
    <scope>NUCLEOTIDE SEQUENCE [LARGE SCALE GENOMIC DNA]</scope>
    <source>
        <strain evidence="1 2">IMCC3135</strain>
    </source>
</reference>
<dbReference type="OrthoDB" id="9971189at2"/>
<sequence>MAKLRKLINGQNISFDTHQAGDGQGVHWKNVHLEKTVHNKQGKVRFPLLSEERPSNVGMNEKDFRKISREVKKELRKNSNLVNDLVDAVLMQLDRFSEGEATLIDAQTAARKLAGYFDLDERIISSLPSRYKDMQLERLSTLHRNPARSGFIEIEQSSENVVIRKASNSVILKHLEKNQ</sequence>
<dbReference type="RefSeq" id="WP_088915892.1">
    <property type="nucleotide sequence ID" value="NZ_CP018632.1"/>
</dbReference>
<gene>
    <name evidence="1" type="ORF">IMCC3135_01105</name>
</gene>
<name>A0A2Z2NGY9_9GAMM</name>
<protein>
    <submittedName>
        <fullName evidence="1">Uncharacterized protein</fullName>
    </submittedName>
</protein>
<dbReference type="AlphaFoldDB" id="A0A2Z2NGY9"/>
<proteinExistence type="predicted"/>
<organism evidence="1 2">
    <name type="scientific">Granulosicoccus antarcticus IMCC3135</name>
    <dbReference type="NCBI Taxonomy" id="1192854"/>
    <lineage>
        <taxon>Bacteria</taxon>
        <taxon>Pseudomonadati</taxon>
        <taxon>Pseudomonadota</taxon>
        <taxon>Gammaproteobacteria</taxon>
        <taxon>Chromatiales</taxon>
        <taxon>Granulosicoccaceae</taxon>
        <taxon>Granulosicoccus</taxon>
    </lineage>
</organism>
<keyword evidence="2" id="KW-1185">Reference proteome</keyword>